<dbReference type="PIRSF" id="PIRSF016049">
    <property type="entry name" value="Man_dehyd"/>
    <property type="match status" value="1"/>
</dbReference>
<accession>A0ABM6W288</accession>
<comment type="similarity">
    <text evidence="4 9">Belongs to the mannonate dehydratase family.</text>
</comment>
<protein>
    <recommendedName>
        <fullName evidence="5 9">Mannonate dehydratase</fullName>
        <ecNumber evidence="5 9">4.2.1.8</ecNumber>
    </recommendedName>
    <alternativeName>
        <fullName evidence="9">D-mannonate hydro-lyase</fullName>
    </alternativeName>
</protein>
<comment type="pathway">
    <text evidence="3 9">Carbohydrate metabolism; pentose and glucuronate interconversion.</text>
</comment>
<name>A0ABM6W288_9LACO</name>
<evidence type="ECO:0000256" key="1">
    <source>
        <dbReference type="ARBA" id="ARBA00001794"/>
    </source>
</evidence>
<evidence type="ECO:0000256" key="6">
    <source>
        <dbReference type="ARBA" id="ARBA00023004"/>
    </source>
</evidence>
<dbReference type="SUPFAM" id="SSF51658">
    <property type="entry name" value="Xylose isomerase-like"/>
    <property type="match status" value="1"/>
</dbReference>
<keyword evidence="6 9" id="KW-0408">Iron</keyword>
<evidence type="ECO:0000313" key="10">
    <source>
        <dbReference type="EMBL" id="AWM76094.1"/>
    </source>
</evidence>
<dbReference type="NCBIfam" id="TIGR00695">
    <property type="entry name" value="uxuA"/>
    <property type="match status" value="1"/>
</dbReference>
<dbReference type="RefSeq" id="WP_109586882.1">
    <property type="nucleotide sequence ID" value="NZ_CP029477.1"/>
</dbReference>
<comment type="cofactor">
    <cofactor evidence="9">
        <name>Fe(2+)</name>
        <dbReference type="ChEBI" id="CHEBI:29033"/>
    </cofactor>
    <cofactor evidence="9">
        <name>Mn(2+)</name>
        <dbReference type="ChEBI" id="CHEBI:29035"/>
    </cofactor>
</comment>
<keyword evidence="7 9" id="KW-0464">Manganese</keyword>
<evidence type="ECO:0000256" key="3">
    <source>
        <dbReference type="ARBA" id="ARBA00004892"/>
    </source>
</evidence>
<dbReference type="InterPro" id="IPR004628">
    <property type="entry name" value="Man_deHydtase"/>
</dbReference>
<gene>
    <name evidence="9 10" type="primary">uxuA</name>
    <name evidence="10" type="ORF">DKL58_08935</name>
</gene>
<dbReference type="EMBL" id="CP029477">
    <property type="protein sequence ID" value="AWM76094.1"/>
    <property type="molecule type" value="Genomic_DNA"/>
</dbReference>
<dbReference type="Gene3D" id="3.20.20.150">
    <property type="entry name" value="Divalent-metal-dependent TIM barrel enzymes"/>
    <property type="match status" value="1"/>
</dbReference>
<dbReference type="Pfam" id="PF03786">
    <property type="entry name" value="UxuA"/>
    <property type="match status" value="1"/>
</dbReference>
<evidence type="ECO:0000256" key="2">
    <source>
        <dbReference type="ARBA" id="ARBA00002713"/>
    </source>
</evidence>
<evidence type="ECO:0000256" key="8">
    <source>
        <dbReference type="ARBA" id="ARBA00023239"/>
    </source>
</evidence>
<evidence type="ECO:0000256" key="5">
    <source>
        <dbReference type="ARBA" id="ARBA00012927"/>
    </source>
</evidence>
<evidence type="ECO:0000256" key="9">
    <source>
        <dbReference type="HAMAP-Rule" id="MF_00106"/>
    </source>
</evidence>
<evidence type="ECO:0000256" key="4">
    <source>
        <dbReference type="ARBA" id="ARBA00007389"/>
    </source>
</evidence>
<dbReference type="PANTHER" id="PTHR30387:SF2">
    <property type="entry name" value="MANNONATE DEHYDRATASE"/>
    <property type="match status" value="1"/>
</dbReference>
<dbReference type="InterPro" id="IPR036237">
    <property type="entry name" value="Xyl_isomerase-like_sf"/>
</dbReference>
<dbReference type="Proteomes" id="UP000246036">
    <property type="component" value="Chromosome"/>
</dbReference>
<evidence type="ECO:0000256" key="7">
    <source>
        <dbReference type="ARBA" id="ARBA00023211"/>
    </source>
</evidence>
<dbReference type="NCBIfam" id="NF003027">
    <property type="entry name" value="PRK03906.1"/>
    <property type="match status" value="1"/>
</dbReference>
<evidence type="ECO:0000313" key="11">
    <source>
        <dbReference type="Proteomes" id="UP000246036"/>
    </source>
</evidence>
<keyword evidence="11" id="KW-1185">Reference proteome</keyword>
<proteinExistence type="inferred from homology"/>
<comment type="catalytic activity">
    <reaction evidence="1 9">
        <text>D-mannonate = 2-dehydro-3-deoxy-D-gluconate + H2O</text>
        <dbReference type="Rhea" id="RHEA:20097"/>
        <dbReference type="ChEBI" id="CHEBI:15377"/>
        <dbReference type="ChEBI" id="CHEBI:17767"/>
        <dbReference type="ChEBI" id="CHEBI:57990"/>
        <dbReference type="EC" id="4.2.1.8"/>
    </reaction>
</comment>
<comment type="function">
    <text evidence="2 9">Catalyzes the dehydration of D-mannonate.</text>
</comment>
<keyword evidence="8 9" id="KW-0456">Lyase</keyword>
<reference evidence="10 11" key="1">
    <citation type="submission" date="2018-05" db="EMBL/GenBank/DDBJ databases">
        <title>Reference genomes for bee gut microbiota database.</title>
        <authorList>
            <person name="Ellegaard K.M."/>
        </authorList>
    </citation>
    <scope>NUCLEOTIDE SEQUENCE [LARGE SCALE GENOMIC DNA]</scope>
    <source>
        <strain evidence="10 11">ESL0186</strain>
    </source>
</reference>
<sequence length="357" mass="41069">MKVSFRWYGEKYDTVPLEKIKQIPGVKGVITTLHGKPQGEAWTFDEVKKMKKDIESQGMNVDGIESVHVIDSIKVADSKRDYYIKNYIKSLESLGKNDIHLVCYSFMPLFGWTRTQLQKPLADGSTTMAYDFDTIKNMQPAEMFNMMSSQSKGFRMPDWEPERLGNFTTLIKQYSGLKANQLFDNFVYFLKKIMPVCDKYNIDMALHPDDPAWGMFNIPRIVKNKDDIYKILSAIDNPHNGLTLCVGSLESNIKNNIDDIIDQFHDRIKYVHLRNLKHTGEKSFYETSCLSEDGDIDIYNVLKKLIDYGFNGVIREDHGRTIWNEVAMPGYGLYDRALGTTYIEGIIEAIKKQNLSS</sequence>
<dbReference type="HAMAP" id="MF_00106">
    <property type="entry name" value="UxuA"/>
    <property type="match status" value="1"/>
</dbReference>
<organism evidence="10 11">
    <name type="scientific">Lactobacillus kullabergensis</name>
    <dbReference type="NCBI Taxonomy" id="1218493"/>
    <lineage>
        <taxon>Bacteria</taxon>
        <taxon>Bacillati</taxon>
        <taxon>Bacillota</taxon>
        <taxon>Bacilli</taxon>
        <taxon>Lactobacillales</taxon>
        <taxon>Lactobacillaceae</taxon>
        <taxon>Lactobacillus</taxon>
    </lineage>
</organism>
<dbReference type="PANTHER" id="PTHR30387">
    <property type="entry name" value="MANNONATE DEHYDRATASE"/>
    <property type="match status" value="1"/>
</dbReference>
<dbReference type="EC" id="4.2.1.8" evidence="5 9"/>